<dbReference type="InterPro" id="IPR036371">
    <property type="entry name" value="TPK_B1-bd_sf"/>
</dbReference>
<dbReference type="Pfam" id="PF04265">
    <property type="entry name" value="TPK_B1_binding"/>
    <property type="match status" value="1"/>
</dbReference>
<keyword evidence="8" id="KW-1185">Reference proteome</keyword>
<evidence type="ECO:0000256" key="4">
    <source>
        <dbReference type="ARBA" id="ARBA00022840"/>
    </source>
</evidence>
<evidence type="ECO:0000256" key="1">
    <source>
        <dbReference type="ARBA" id="ARBA00022679"/>
    </source>
</evidence>
<evidence type="ECO:0000256" key="5">
    <source>
        <dbReference type="NCBIfam" id="TIGR01378"/>
    </source>
</evidence>
<comment type="caution">
    <text evidence="7">The sequence shown here is derived from an EMBL/GenBank/DDBJ whole genome shotgun (WGS) entry which is preliminary data.</text>
</comment>
<sequence>MEYIVVAGGPISHMPRFTEVKKRYPNANWVGVDRGAYHIVEAGIELLQAFGDFDSLSEDERDVLSLHTVKRDVYPREKDRTDLDIALNWVVQQNPTSVTILGATGGRLDHFMVNIHLLTKHDYVKHQIVIEDVNNRVRVEQPGTYCLPNSGRYRYVSFIPLTDVVSGLTLDGFYYPLNDEQIIRTSSLTISNEWKEDKGFFSFTDGILTVIESRD</sequence>
<evidence type="ECO:0000256" key="2">
    <source>
        <dbReference type="ARBA" id="ARBA00022741"/>
    </source>
</evidence>
<dbReference type="InterPro" id="IPR007373">
    <property type="entry name" value="Thiamin_PyroPKinase_B1-bd"/>
</dbReference>
<dbReference type="SMART" id="SM00983">
    <property type="entry name" value="TPK_B1_binding"/>
    <property type="match status" value="1"/>
</dbReference>
<dbReference type="GO" id="GO:0005524">
    <property type="term" value="F:ATP binding"/>
    <property type="evidence" value="ECO:0007669"/>
    <property type="project" value="UniProtKB-KW"/>
</dbReference>
<reference evidence="7 8" key="1">
    <citation type="submission" date="2020-08" db="EMBL/GenBank/DDBJ databases">
        <title>Genomic Encyclopedia of Type Strains, Phase IV (KMG-IV): sequencing the most valuable type-strain genomes for metagenomic binning, comparative biology and taxonomic classification.</title>
        <authorList>
            <person name="Goeker M."/>
        </authorList>
    </citation>
    <scope>NUCLEOTIDE SEQUENCE [LARGE SCALE GENOMIC DNA]</scope>
    <source>
        <strain evidence="7 8">DSM 24696</strain>
    </source>
</reference>
<dbReference type="SUPFAM" id="SSF63999">
    <property type="entry name" value="Thiamin pyrophosphokinase, catalytic domain"/>
    <property type="match status" value="1"/>
</dbReference>
<keyword evidence="4" id="KW-0067">ATP-binding</keyword>
<dbReference type="RefSeq" id="WP_184662597.1">
    <property type="nucleotide sequence ID" value="NZ_JACHHB010000001.1"/>
</dbReference>
<dbReference type="PANTHER" id="PTHR41299:SF1">
    <property type="entry name" value="THIAMINE PYROPHOSPHOKINASE"/>
    <property type="match status" value="1"/>
</dbReference>
<keyword evidence="2" id="KW-0547">Nucleotide-binding</keyword>
<dbReference type="InterPro" id="IPR053149">
    <property type="entry name" value="TPK"/>
</dbReference>
<gene>
    <name evidence="7" type="ORF">HNQ41_000263</name>
</gene>
<organism evidence="7 8">
    <name type="scientific">Texcoconibacillus texcoconensis</name>
    <dbReference type="NCBI Taxonomy" id="1095777"/>
    <lineage>
        <taxon>Bacteria</taxon>
        <taxon>Bacillati</taxon>
        <taxon>Bacillota</taxon>
        <taxon>Bacilli</taxon>
        <taxon>Bacillales</taxon>
        <taxon>Bacillaceae</taxon>
        <taxon>Texcoconibacillus</taxon>
    </lineage>
</organism>
<dbReference type="GO" id="GO:0030975">
    <property type="term" value="F:thiamine binding"/>
    <property type="evidence" value="ECO:0007669"/>
    <property type="project" value="InterPro"/>
</dbReference>
<keyword evidence="1 7" id="KW-0808">Transferase</keyword>
<dbReference type="AlphaFoldDB" id="A0A840QL82"/>
<dbReference type="Gene3D" id="3.40.50.10240">
    <property type="entry name" value="Thiamin pyrophosphokinase, catalytic domain"/>
    <property type="match status" value="1"/>
</dbReference>
<dbReference type="GO" id="GO:0004788">
    <property type="term" value="F:thiamine diphosphokinase activity"/>
    <property type="evidence" value="ECO:0007669"/>
    <property type="project" value="UniProtKB-UniRule"/>
</dbReference>
<dbReference type="Proteomes" id="UP000551878">
    <property type="component" value="Unassembled WGS sequence"/>
</dbReference>
<dbReference type="InterPro" id="IPR007371">
    <property type="entry name" value="TPK_catalytic"/>
</dbReference>
<evidence type="ECO:0000313" key="8">
    <source>
        <dbReference type="Proteomes" id="UP000551878"/>
    </source>
</evidence>
<dbReference type="InterPro" id="IPR006282">
    <property type="entry name" value="Thi_PPkinase"/>
</dbReference>
<dbReference type="GO" id="GO:0009229">
    <property type="term" value="P:thiamine diphosphate biosynthetic process"/>
    <property type="evidence" value="ECO:0007669"/>
    <property type="project" value="InterPro"/>
</dbReference>
<dbReference type="PANTHER" id="PTHR41299">
    <property type="entry name" value="THIAMINE PYROPHOSPHOKINASE"/>
    <property type="match status" value="1"/>
</dbReference>
<evidence type="ECO:0000256" key="3">
    <source>
        <dbReference type="ARBA" id="ARBA00022777"/>
    </source>
</evidence>
<feature type="domain" description="Thiamin pyrophosphokinase thiamin-binding" evidence="6">
    <location>
        <begin position="143"/>
        <end position="208"/>
    </location>
</feature>
<dbReference type="SUPFAM" id="SSF63862">
    <property type="entry name" value="Thiamin pyrophosphokinase, substrate-binding domain"/>
    <property type="match status" value="1"/>
</dbReference>
<dbReference type="InterPro" id="IPR036759">
    <property type="entry name" value="TPK_catalytic_sf"/>
</dbReference>
<dbReference type="CDD" id="cd07995">
    <property type="entry name" value="TPK"/>
    <property type="match status" value="1"/>
</dbReference>
<proteinExistence type="predicted"/>
<dbReference type="EC" id="2.7.6.2" evidence="5"/>
<evidence type="ECO:0000259" key="6">
    <source>
        <dbReference type="SMART" id="SM00983"/>
    </source>
</evidence>
<dbReference type="EMBL" id="JACHHB010000001">
    <property type="protein sequence ID" value="MBB5172123.1"/>
    <property type="molecule type" value="Genomic_DNA"/>
</dbReference>
<dbReference type="Pfam" id="PF04263">
    <property type="entry name" value="TPK_catalytic"/>
    <property type="match status" value="1"/>
</dbReference>
<protein>
    <recommendedName>
        <fullName evidence="5">Thiamine diphosphokinase</fullName>
        <ecNumber evidence="5">2.7.6.2</ecNumber>
    </recommendedName>
</protein>
<keyword evidence="3 7" id="KW-0418">Kinase</keyword>
<accession>A0A840QL82</accession>
<dbReference type="GO" id="GO:0006772">
    <property type="term" value="P:thiamine metabolic process"/>
    <property type="evidence" value="ECO:0007669"/>
    <property type="project" value="UniProtKB-UniRule"/>
</dbReference>
<dbReference type="NCBIfam" id="TIGR01378">
    <property type="entry name" value="thi_PPkinase"/>
    <property type="match status" value="1"/>
</dbReference>
<dbReference type="GO" id="GO:0016301">
    <property type="term" value="F:kinase activity"/>
    <property type="evidence" value="ECO:0007669"/>
    <property type="project" value="UniProtKB-KW"/>
</dbReference>
<name>A0A840QL82_9BACI</name>
<evidence type="ECO:0000313" key="7">
    <source>
        <dbReference type="EMBL" id="MBB5172123.1"/>
    </source>
</evidence>